<evidence type="ECO:0000259" key="2">
    <source>
        <dbReference type="PROSITE" id="PS51159"/>
    </source>
</evidence>
<feature type="region of interest" description="Disordered" evidence="1">
    <location>
        <begin position="521"/>
        <end position="543"/>
    </location>
</feature>
<feature type="domain" description="CBM21" evidence="2">
    <location>
        <begin position="563"/>
        <end position="672"/>
    </location>
</feature>
<dbReference type="OrthoDB" id="1881at2759"/>
<dbReference type="STRING" id="1890683.A0A427YV37"/>
<dbReference type="GO" id="GO:0000164">
    <property type="term" value="C:protein phosphatase type 1 complex"/>
    <property type="evidence" value="ECO:0007669"/>
    <property type="project" value="TreeGrafter"/>
</dbReference>
<feature type="compositionally biased region" description="Low complexity" evidence="1">
    <location>
        <begin position="214"/>
        <end position="233"/>
    </location>
</feature>
<feature type="region of interest" description="Disordered" evidence="1">
    <location>
        <begin position="999"/>
        <end position="1047"/>
    </location>
</feature>
<dbReference type="GO" id="GO:0005979">
    <property type="term" value="P:regulation of glycogen biosynthetic process"/>
    <property type="evidence" value="ECO:0007669"/>
    <property type="project" value="TreeGrafter"/>
</dbReference>
<feature type="compositionally biased region" description="Polar residues" evidence="1">
    <location>
        <begin position="905"/>
        <end position="920"/>
    </location>
</feature>
<reference evidence="3 4" key="1">
    <citation type="submission" date="2018-11" db="EMBL/GenBank/DDBJ databases">
        <title>Genome sequence of Saitozyma podzolica DSM 27192.</title>
        <authorList>
            <person name="Aliyu H."/>
            <person name="Gorte O."/>
            <person name="Ochsenreither K."/>
        </authorList>
    </citation>
    <scope>NUCLEOTIDE SEQUENCE [LARGE SCALE GENOMIC DNA]</scope>
    <source>
        <strain evidence="3 4">DSM 27192</strain>
    </source>
</reference>
<sequence length="1096" mass="117124">MLAHACSRPTARPRYPSSLSASHRGELSGVKTVVAAPTVPRAQAIVEQSFYPTPPPSPDLIDVSVLPAEKPTDGASTAVDSPTAVPSPAPASAPAPTATPIRIPLLLNTHHPLPHAATLRLDAPSGILAALGGNRVLSLDAQTVWDRMPYSAVTAVVATRDALEEDAVEMIIGGKRPERRANGIHRGVTAVKDQEPVNSIFVHPPTPEREEINSRSPIPSSSSTSSTVLPSEPLRSPGLDFLVQSASSSTPPPAISKPLPSNGSKGSRTAGLPVPFHAIPEVRSPPRRTLAMAADSLQVAQRRGRRPRLFGFTELSESSGSSAGSSPANSRSNSPERTPEAARSPLSTSFSMSSPSMPSVPAPGAFIPRRTPVRARSATDLPSISTSIASSSSPPQHHPHHHQPRRRENGLKLDFTGIIPVSPSPAESQSAVVHSPYPGKLIRKKSGEILKSALKYGGPLSANGTPLTTPVEGEKGSPRPRFESKSCPTTPSCPKYVHFDAQLERVKLFLHDQKPLVVSRDASPTAGDYTTSEGEEYPFPSTDEEKDVKKSLQIRLPNFPTSHAPDSQLYLESLFLDDERKHLKGVVLCKNLAFQKWVAVRFTVDWWQTTSEVSATYKESIKGGAFDRFSFSIRLADFSSRIEEKTLFLAIRYTTDGREIWDSNGGQNYQVIFEKVVSGPAAPRAARAVPTIQVGMGRSIGGRTSQWSDKGGHEADRMADLRARLSRLTADDREDEPPQVSPIRDRYAFSPSKRDRGFGSPQGSPRRSFSAIDTKPSDLPTAGPALAARYDFGSAFKGARDVRRNSNSPNSSTTDLNAMRTGLLQFPNSPSRNPHAGTEFYSPRYSPSKLPEQLPVSDQFFSPTNSSTMFTSPSPITPSTAIVSLPVPDLHVQGPSPPPEDGGVTPTSPKRPNVLRSHTSPAVLRSKLPDSSSADLSPPQLDISGSVTDTPTESPKSPPDMTLPKWSPSSKSDSSDLSLASYSSFIEQFCWGGAAPPLDGRRSHSTSELDQYFAQPSGPSTPRGRPPSYHGQTTPGSSASGGSSYFSSYSSMASTPTAAREDLDQVEHAVMGLGTSPARALMGGGMPGNMSPPVIC</sequence>
<accession>A0A427YV37</accession>
<dbReference type="Pfam" id="PF03370">
    <property type="entry name" value="CBM_21"/>
    <property type="match status" value="1"/>
</dbReference>
<feature type="compositionally biased region" description="Low complexity" evidence="1">
    <location>
        <begin position="1016"/>
        <end position="1047"/>
    </location>
</feature>
<feature type="region of interest" description="Disordered" evidence="1">
    <location>
        <begin position="312"/>
        <end position="367"/>
    </location>
</feature>
<dbReference type="InterPro" id="IPR038175">
    <property type="entry name" value="CBM21_dom_sf"/>
</dbReference>
<name>A0A427YV37_9TREE</name>
<dbReference type="InterPro" id="IPR005036">
    <property type="entry name" value="CBM21_dom"/>
</dbReference>
<feature type="compositionally biased region" description="Low complexity" evidence="1">
    <location>
        <begin position="929"/>
        <end position="942"/>
    </location>
</feature>
<feature type="region of interest" description="Disordered" evidence="1">
    <location>
        <begin position="727"/>
        <end position="784"/>
    </location>
</feature>
<proteinExistence type="predicted"/>
<dbReference type="GO" id="GO:2001069">
    <property type="term" value="F:glycogen binding"/>
    <property type="evidence" value="ECO:0007669"/>
    <property type="project" value="TreeGrafter"/>
</dbReference>
<keyword evidence="4" id="KW-1185">Reference proteome</keyword>
<feature type="region of interest" description="Disordered" evidence="1">
    <location>
        <begin position="195"/>
        <end position="287"/>
    </location>
</feature>
<evidence type="ECO:0000256" key="1">
    <source>
        <dbReference type="SAM" id="MobiDB-lite"/>
    </source>
</evidence>
<feature type="compositionally biased region" description="Low complexity" evidence="1">
    <location>
        <begin position="316"/>
        <end position="336"/>
    </location>
</feature>
<feature type="region of interest" description="Disordered" evidence="1">
    <location>
        <begin position="460"/>
        <end position="487"/>
    </location>
</feature>
<comment type="caution">
    <text evidence="3">The sequence shown here is derived from an EMBL/GenBank/DDBJ whole genome shotgun (WGS) entry which is preliminary data.</text>
</comment>
<feature type="compositionally biased region" description="Polar residues" evidence="1">
    <location>
        <begin position="859"/>
        <end position="875"/>
    </location>
</feature>
<organism evidence="3 4">
    <name type="scientific">Saitozyma podzolica</name>
    <dbReference type="NCBI Taxonomy" id="1890683"/>
    <lineage>
        <taxon>Eukaryota</taxon>
        <taxon>Fungi</taxon>
        <taxon>Dikarya</taxon>
        <taxon>Basidiomycota</taxon>
        <taxon>Agaricomycotina</taxon>
        <taxon>Tremellomycetes</taxon>
        <taxon>Tremellales</taxon>
        <taxon>Trimorphomycetaceae</taxon>
        <taxon>Saitozyma</taxon>
    </lineage>
</organism>
<feature type="compositionally biased region" description="Low complexity" evidence="1">
    <location>
        <begin position="384"/>
        <end position="395"/>
    </location>
</feature>
<dbReference type="PANTHER" id="PTHR12307:SF36">
    <property type="entry name" value="GLYCOGEN-BINDING SUBUNIT 76A"/>
    <property type="match status" value="1"/>
</dbReference>
<gene>
    <name evidence="3" type="ORF">EHS25_004677</name>
</gene>
<dbReference type="GO" id="GO:0008157">
    <property type="term" value="F:protein phosphatase 1 binding"/>
    <property type="evidence" value="ECO:0007669"/>
    <property type="project" value="TreeGrafter"/>
</dbReference>
<feature type="region of interest" description="Disordered" evidence="1">
    <location>
        <begin position="823"/>
        <end position="875"/>
    </location>
</feature>
<evidence type="ECO:0000313" key="4">
    <source>
        <dbReference type="Proteomes" id="UP000279259"/>
    </source>
</evidence>
<dbReference type="AlphaFoldDB" id="A0A427YV37"/>
<evidence type="ECO:0000313" key="3">
    <source>
        <dbReference type="EMBL" id="RSH94871.1"/>
    </source>
</evidence>
<dbReference type="Proteomes" id="UP000279259">
    <property type="component" value="Unassembled WGS sequence"/>
</dbReference>
<feature type="region of interest" description="Disordered" evidence="1">
    <location>
        <begin position="384"/>
        <end position="408"/>
    </location>
</feature>
<feature type="compositionally biased region" description="Low complexity" evidence="1">
    <location>
        <begin position="344"/>
        <end position="363"/>
    </location>
</feature>
<protein>
    <recommendedName>
        <fullName evidence="2">CBM21 domain-containing protein</fullName>
    </recommendedName>
</protein>
<dbReference type="PROSITE" id="PS51159">
    <property type="entry name" value="CBM21"/>
    <property type="match status" value="1"/>
</dbReference>
<dbReference type="InterPro" id="IPR050782">
    <property type="entry name" value="PP1_regulatory_subunit_3"/>
</dbReference>
<feature type="compositionally biased region" description="Basic and acidic residues" evidence="1">
    <location>
        <begin position="743"/>
        <end position="757"/>
    </location>
</feature>
<feature type="compositionally biased region" description="Basic and acidic residues" evidence="1">
    <location>
        <begin position="472"/>
        <end position="484"/>
    </location>
</feature>
<feature type="region of interest" description="Disordered" evidence="1">
    <location>
        <begin position="71"/>
        <end position="96"/>
    </location>
</feature>
<feature type="region of interest" description="Disordered" evidence="1">
    <location>
        <begin position="1"/>
        <end position="24"/>
    </location>
</feature>
<dbReference type="Gene3D" id="2.60.40.2440">
    <property type="entry name" value="Carbohydrate binding type-21 domain"/>
    <property type="match status" value="1"/>
</dbReference>
<dbReference type="EMBL" id="RSCD01000002">
    <property type="protein sequence ID" value="RSH94871.1"/>
    <property type="molecule type" value="Genomic_DNA"/>
</dbReference>
<dbReference type="PANTHER" id="PTHR12307">
    <property type="entry name" value="PROTEIN PHOSPHATASE 1 REGULATORY SUBUNIT"/>
    <property type="match status" value="1"/>
</dbReference>
<feature type="region of interest" description="Disordered" evidence="1">
    <location>
        <begin position="887"/>
        <end position="974"/>
    </location>
</feature>
<feature type="compositionally biased region" description="Polar residues" evidence="1">
    <location>
        <begin position="943"/>
        <end position="955"/>
    </location>
</feature>